<feature type="transmembrane region" description="Helical" evidence="5">
    <location>
        <begin position="100"/>
        <end position="123"/>
    </location>
</feature>
<evidence type="ECO:0000256" key="5">
    <source>
        <dbReference type="SAM" id="Phobius"/>
    </source>
</evidence>
<accession>A0A381RPZ7</accession>
<dbReference type="Pfam" id="PF04191">
    <property type="entry name" value="PEMT"/>
    <property type="match status" value="1"/>
</dbReference>
<dbReference type="InterPro" id="IPR007318">
    <property type="entry name" value="Phopholipid_MeTrfase"/>
</dbReference>
<evidence type="ECO:0000256" key="1">
    <source>
        <dbReference type="ARBA" id="ARBA00004127"/>
    </source>
</evidence>
<keyword evidence="2 5" id="KW-0812">Transmembrane</keyword>
<sequence>MIHQSVTNKPSPAPANPVTLKRIFERQWLHLLLLVLLLGGLAPAVRSDPVRVGVLFGLATPIWIVVALILAVTHQSYVWFCWRTQLHASLLTRTFGDRGFPLYATGFAILALSRITSVVMVAAANRGTVPLDLTGLRVLAVVMTVPVIYLFYSVHRYFTFRRAFGVDHFDPSYHSRPLVRRGIFRFTRNGMYVFGLLMAWLPGLWYASAAGLVLALFNHAYVWVHYFATERPDMKRIYPKVMATPQPPA</sequence>
<reference evidence="6" key="1">
    <citation type="submission" date="2018-05" db="EMBL/GenBank/DDBJ databases">
        <authorList>
            <person name="Lanie J.A."/>
            <person name="Ng W.-L."/>
            <person name="Kazmierczak K.M."/>
            <person name="Andrzejewski T.M."/>
            <person name="Davidsen T.M."/>
            <person name="Wayne K.J."/>
            <person name="Tettelin H."/>
            <person name="Glass J.I."/>
            <person name="Rusch D."/>
            <person name="Podicherti R."/>
            <person name="Tsui H.-C.T."/>
            <person name="Winkler M.E."/>
        </authorList>
    </citation>
    <scope>NUCLEOTIDE SEQUENCE</scope>
</reference>
<proteinExistence type="predicted"/>
<feature type="transmembrane region" description="Helical" evidence="5">
    <location>
        <begin position="28"/>
        <end position="46"/>
    </location>
</feature>
<keyword evidence="4 5" id="KW-0472">Membrane</keyword>
<organism evidence="6">
    <name type="scientific">marine metagenome</name>
    <dbReference type="NCBI Taxonomy" id="408172"/>
    <lineage>
        <taxon>unclassified sequences</taxon>
        <taxon>metagenomes</taxon>
        <taxon>ecological metagenomes</taxon>
    </lineage>
</organism>
<gene>
    <name evidence="6" type="ORF">METZ01_LOCUS46836</name>
</gene>
<name>A0A381RPZ7_9ZZZZ</name>
<comment type="subcellular location">
    <subcellularLocation>
        <location evidence="1">Endomembrane system</location>
        <topology evidence="1">Multi-pass membrane protein</topology>
    </subcellularLocation>
</comment>
<keyword evidence="3 5" id="KW-1133">Transmembrane helix</keyword>
<dbReference type="Gene3D" id="1.20.120.1630">
    <property type="match status" value="1"/>
</dbReference>
<evidence type="ECO:0000256" key="3">
    <source>
        <dbReference type="ARBA" id="ARBA00022989"/>
    </source>
</evidence>
<feature type="transmembrane region" description="Helical" evidence="5">
    <location>
        <begin position="52"/>
        <end position="80"/>
    </location>
</feature>
<dbReference type="GO" id="GO:0012505">
    <property type="term" value="C:endomembrane system"/>
    <property type="evidence" value="ECO:0007669"/>
    <property type="project" value="UniProtKB-SubCell"/>
</dbReference>
<evidence type="ECO:0000256" key="2">
    <source>
        <dbReference type="ARBA" id="ARBA00022692"/>
    </source>
</evidence>
<evidence type="ECO:0000256" key="4">
    <source>
        <dbReference type="ARBA" id="ARBA00023136"/>
    </source>
</evidence>
<dbReference type="EMBL" id="UINC01002193">
    <property type="protein sequence ID" value="SUZ93982.1"/>
    <property type="molecule type" value="Genomic_DNA"/>
</dbReference>
<dbReference type="AlphaFoldDB" id="A0A381RPZ7"/>
<feature type="transmembrane region" description="Helical" evidence="5">
    <location>
        <begin position="135"/>
        <end position="152"/>
    </location>
</feature>
<evidence type="ECO:0008006" key="7">
    <source>
        <dbReference type="Google" id="ProtNLM"/>
    </source>
</evidence>
<evidence type="ECO:0000313" key="6">
    <source>
        <dbReference type="EMBL" id="SUZ93982.1"/>
    </source>
</evidence>
<protein>
    <recommendedName>
        <fullName evidence="7">NnrU domain-containing protein</fullName>
    </recommendedName>
</protein>